<gene>
    <name evidence="1" type="ORF">Q4521_21095</name>
</gene>
<dbReference type="InterPro" id="IPR013320">
    <property type="entry name" value="ConA-like_dom_sf"/>
</dbReference>
<dbReference type="EMBL" id="JAUOPB010000111">
    <property type="protein sequence ID" value="MDO6424993.1"/>
    <property type="molecule type" value="Genomic_DNA"/>
</dbReference>
<dbReference type="Pfam" id="PF13385">
    <property type="entry name" value="Laminin_G_3"/>
    <property type="match status" value="1"/>
</dbReference>
<dbReference type="Gene3D" id="2.60.120.200">
    <property type="match status" value="1"/>
</dbReference>
<evidence type="ECO:0000313" key="1">
    <source>
        <dbReference type="EMBL" id="MDO6424993.1"/>
    </source>
</evidence>
<proteinExistence type="predicted"/>
<accession>A0AAW7XEM0</accession>
<reference evidence="1" key="1">
    <citation type="submission" date="2023-07" db="EMBL/GenBank/DDBJ databases">
        <title>Genome content predicts the carbon catabolic preferences of heterotrophic bacteria.</title>
        <authorList>
            <person name="Gralka M."/>
        </authorList>
    </citation>
    <scope>NUCLEOTIDE SEQUENCE</scope>
    <source>
        <strain evidence="1">I3M17_2</strain>
    </source>
</reference>
<dbReference type="AlphaFoldDB" id="A0AAW7XEM0"/>
<sequence length="107" mass="12150">DDILETKLNGATDYTIEIWIKPTSETFHNSVILKRWNQFALTLYQDDNKRIYFTHYGASSTYVNSVNNAFILNEWNHIVVICNSATNSVKLYANGVDVTLGTQTALT</sequence>
<feature type="non-terminal residue" evidence="1">
    <location>
        <position position="1"/>
    </location>
</feature>
<evidence type="ECO:0000313" key="2">
    <source>
        <dbReference type="Proteomes" id="UP001169760"/>
    </source>
</evidence>
<dbReference type="Proteomes" id="UP001169760">
    <property type="component" value="Unassembled WGS sequence"/>
</dbReference>
<dbReference type="RefSeq" id="WP_303494329.1">
    <property type="nucleotide sequence ID" value="NZ_JAUOPB010000111.1"/>
</dbReference>
<protein>
    <submittedName>
        <fullName evidence="1">LamG-like jellyroll fold domain-containing protein</fullName>
    </submittedName>
</protein>
<dbReference type="SUPFAM" id="SSF49899">
    <property type="entry name" value="Concanavalin A-like lectins/glucanases"/>
    <property type="match status" value="1"/>
</dbReference>
<name>A0AAW7XEM0_9GAMM</name>
<organism evidence="1 2">
    <name type="scientific">Saccharophagus degradans</name>
    <dbReference type="NCBI Taxonomy" id="86304"/>
    <lineage>
        <taxon>Bacteria</taxon>
        <taxon>Pseudomonadati</taxon>
        <taxon>Pseudomonadota</taxon>
        <taxon>Gammaproteobacteria</taxon>
        <taxon>Cellvibrionales</taxon>
        <taxon>Cellvibrionaceae</taxon>
        <taxon>Saccharophagus</taxon>
    </lineage>
</organism>
<feature type="non-terminal residue" evidence="1">
    <location>
        <position position="107"/>
    </location>
</feature>
<comment type="caution">
    <text evidence="1">The sequence shown here is derived from an EMBL/GenBank/DDBJ whole genome shotgun (WGS) entry which is preliminary data.</text>
</comment>